<gene>
    <name evidence="1" type="ORF">IDH45_29395</name>
</gene>
<name>A0A927CG99_9BACL</name>
<dbReference type="EMBL" id="JACXJA010000052">
    <property type="protein sequence ID" value="MBD2866108.1"/>
    <property type="molecule type" value="Genomic_DNA"/>
</dbReference>
<evidence type="ECO:0000313" key="2">
    <source>
        <dbReference type="Proteomes" id="UP000639396"/>
    </source>
</evidence>
<dbReference type="Pfam" id="PF13552">
    <property type="entry name" value="DUF4127"/>
    <property type="match status" value="1"/>
</dbReference>
<protein>
    <submittedName>
        <fullName evidence="1">DUF4127 family protein</fullName>
    </submittedName>
</protein>
<dbReference type="AlphaFoldDB" id="A0A927CG99"/>
<sequence length="534" mass="58867">MKPIALVPLDSRPCCRSFPESIAAIGGFRLLTPAVERLGRFMTPGDCSAVRDWLREAASRADGIVVAADQLAYGGLIASRTCERSFEQAMETLDVLREIKERYPSKPIYVSSVLMRTTVTGKNALFAKYWKLVADYARLYDRVYRLLESGLEDELARVQSEIPQEVLEDFFRARERNKLVHRKLIEWAGAGVIDYLAITQEDASPVGVHIPEQHELQRVMYEQRAQAKTILYPGADEAAQTLLARMMQTLSGRRVKVYPRFSSDAGKLAIPAFEDRPVEETVRAHLWSAGVIVVGAALEADLILSVNPPLAGKLDGGQEPHGLKACFDSRHMLTDLVESARYDMLQGRRVAVADVAMPNASDVELVRYLLDERLFTGLTAYAGWNTAGNTLGTCIAHAVARTLHETTAAAPCAAEADTEHYSFLLSRLMDEWGYQAQGRGEVNGWISEQGLSGSPWDLESDYDRVNSKAAEIVRQLFDKTKPQLLGPVFPAAGGAGGAIIGAELDTVRLPWNRTFEAEVRVRVSLADDGDPTTV</sequence>
<reference evidence="1" key="1">
    <citation type="submission" date="2020-09" db="EMBL/GenBank/DDBJ databases">
        <title>A novel bacterium of genus Paenibacillus, isolated from South China Sea.</title>
        <authorList>
            <person name="Huang H."/>
            <person name="Mo K."/>
            <person name="Hu Y."/>
        </authorList>
    </citation>
    <scope>NUCLEOTIDE SEQUENCE</scope>
    <source>
        <strain evidence="1">IB182363</strain>
    </source>
</reference>
<dbReference type="InterPro" id="IPR025394">
    <property type="entry name" value="DUF4127"/>
</dbReference>
<proteinExistence type="predicted"/>
<dbReference type="RefSeq" id="WP_190931725.1">
    <property type="nucleotide sequence ID" value="NZ_JACXJA010000052.1"/>
</dbReference>
<accession>A0A927CG99</accession>
<organism evidence="1 2">
    <name type="scientific">Paenibacillus oceani</name>
    <dbReference type="NCBI Taxonomy" id="2772510"/>
    <lineage>
        <taxon>Bacteria</taxon>
        <taxon>Bacillati</taxon>
        <taxon>Bacillota</taxon>
        <taxon>Bacilli</taxon>
        <taxon>Bacillales</taxon>
        <taxon>Paenibacillaceae</taxon>
        <taxon>Paenibacillus</taxon>
    </lineage>
</organism>
<comment type="caution">
    <text evidence="1">The sequence shown here is derived from an EMBL/GenBank/DDBJ whole genome shotgun (WGS) entry which is preliminary data.</text>
</comment>
<dbReference type="Proteomes" id="UP000639396">
    <property type="component" value="Unassembled WGS sequence"/>
</dbReference>
<evidence type="ECO:0000313" key="1">
    <source>
        <dbReference type="EMBL" id="MBD2866108.1"/>
    </source>
</evidence>
<keyword evidence="2" id="KW-1185">Reference proteome</keyword>